<dbReference type="EMBL" id="WEGK01000001">
    <property type="protein sequence ID" value="MQY17450.1"/>
    <property type="molecule type" value="Genomic_DNA"/>
</dbReference>
<keyword evidence="2" id="KW-1185">Reference proteome</keyword>
<sequence>MTLAEIEERLAQFDALLQPVARYPIDMSDAEWAQKLRAAPDSLTQAGIRGEVVALVRAVLAEYARGDAELRTALRVLYARYRSFRWAAAIPTDATTAEGFRLGLLQLSIRDHGEDSRDEILTLDEDCRLAAEAGVDIAPILREVAAMSSDVDKYGMGSMRDTLLGHAH</sequence>
<dbReference type="RefSeq" id="WP_227833111.1">
    <property type="nucleotide sequence ID" value="NZ_WEGK01000001.1"/>
</dbReference>
<reference evidence="1 2" key="1">
    <citation type="submission" date="2019-10" db="EMBL/GenBank/DDBJ databases">
        <title>Nocardia macrotermitis sp. nov. and Nocardia aurantia sp. nov., isolated from the gut of fungus growing-termite Macrotermes natalensis.</title>
        <authorList>
            <person name="Benndorf R."/>
            <person name="Schwitalla J."/>
            <person name="Martin K."/>
            <person name="De Beer W."/>
            <person name="Kaster A.-K."/>
            <person name="Vollmers J."/>
            <person name="Poulsen M."/>
            <person name="Beemelmanns C."/>
        </authorList>
    </citation>
    <scope>NUCLEOTIDE SEQUENCE [LARGE SCALE GENOMIC DNA]</scope>
    <source>
        <strain evidence="1 2">RB20</strain>
    </source>
</reference>
<dbReference type="AlphaFoldDB" id="A0A7K0CVB1"/>
<organism evidence="1 2">
    <name type="scientific">Nocardia macrotermitis</name>
    <dbReference type="NCBI Taxonomy" id="2585198"/>
    <lineage>
        <taxon>Bacteria</taxon>
        <taxon>Bacillati</taxon>
        <taxon>Actinomycetota</taxon>
        <taxon>Actinomycetes</taxon>
        <taxon>Mycobacteriales</taxon>
        <taxon>Nocardiaceae</taxon>
        <taxon>Nocardia</taxon>
    </lineage>
</organism>
<comment type="caution">
    <text evidence="1">The sequence shown here is derived from an EMBL/GenBank/DDBJ whole genome shotgun (WGS) entry which is preliminary data.</text>
</comment>
<proteinExistence type="predicted"/>
<protein>
    <submittedName>
        <fullName evidence="1">Uncharacterized protein</fullName>
    </submittedName>
</protein>
<dbReference type="Proteomes" id="UP000438448">
    <property type="component" value="Unassembled WGS sequence"/>
</dbReference>
<evidence type="ECO:0000313" key="2">
    <source>
        <dbReference type="Proteomes" id="UP000438448"/>
    </source>
</evidence>
<evidence type="ECO:0000313" key="1">
    <source>
        <dbReference type="EMBL" id="MQY17450.1"/>
    </source>
</evidence>
<gene>
    <name evidence="1" type="ORF">NRB20_05140</name>
</gene>
<name>A0A7K0CVB1_9NOCA</name>
<accession>A0A7K0CVB1</accession>